<feature type="region of interest" description="Disordered" evidence="1">
    <location>
        <begin position="403"/>
        <end position="451"/>
    </location>
</feature>
<evidence type="ECO:0000313" key="2">
    <source>
        <dbReference type="EMBL" id="EYC11815.1"/>
    </source>
</evidence>
<accession>A0A016U9G7</accession>
<dbReference type="Proteomes" id="UP000024635">
    <property type="component" value="Unassembled WGS sequence"/>
</dbReference>
<comment type="caution">
    <text evidence="2">The sequence shown here is derived from an EMBL/GenBank/DDBJ whole genome shotgun (WGS) entry which is preliminary data.</text>
</comment>
<feature type="region of interest" description="Disordered" evidence="1">
    <location>
        <begin position="172"/>
        <end position="194"/>
    </location>
</feature>
<protein>
    <submittedName>
        <fullName evidence="2">Uncharacterized protein</fullName>
    </submittedName>
</protein>
<name>A0A016U9G7_9BILA</name>
<dbReference type="EMBL" id="JARK01001385">
    <property type="protein sequence ID" value="EYC11815.1"/>
    <property type="molecule type" value="Genomic_DNA"/>
</dbReference>
<evidence type="ECO:0000313" key="3">
    <source>
        <dbReference type="Proteomes" id="UP000024635"/>
    </source>
</evidence>
<gene>
    <name evidence="2" type="primary">Acey_s0049.g1789</name>
    <name evidence="2" type="ORF">Y032_0049g1789</name>
</gene>
<evidence type="ECO:0000256" key="1">
    <source>
        <dbReference type="SAM" id="MobiDB-lite"/>
    </source>
</evidence>
<feature type="region of interest" description="Disordered" evidence="1">
    <location>
        <begin position="286"/>
        <end position="342"/>
    </location>
</feature>
<feature type="region of interest" description="Disordered" evidence="1">
    <location>
        <begin position="1"/>
        <end position="56"/>
    </location>
</feature>
<organism evidence="2 3">
    <name type="scientific">Ancylostoma ceylanicum</name>
    <dbReference type="NCBI Taxonomy" id="53326"/>
    <lineage>
        <taxon>Eukaryota</taxon>
        <taxon>Metazoa</taxon>
        <taxon>Ecdysozoa</taxon>
        <taxon>Nematoda</taxon>
        <taxon>Chromadorea</taxon>
        <taxon>Rhabditida</taxon>
        <taxon>Rhabditina</taxon>
        <taxon>Rhabditomorpha</taxon>
        <taxon>Strongyloidea</taxon>
        <taxon>Ancylostomatidae</taxon>
        <taxon>Ancylostomatinae</taxon>
        <taxon>Ancylostoma</taxon>
    </lineage>
</organism>
<feature type="compositionally biased region" description="Basic and acidic residues" evidence="1">
    <location>
        <begin position="310"/>
        <end position="342"/>
    </location>
</feature>
<feature type="compositionally biased region" description="Basic and acidic residues" evidence="1">
    <location>
        <begin position="405"/>
        <end position="430"/>
    </location>
</feature>
<keyword evidence="3" id="KW-1185">Reference proteome</keyword>
<sequence length="477" mass="54625">MERQQPPNMFSSFSSKSHQVSPADATIPEGAWQEEESLEVYRKKRTQRPPADGPAEIVRFVKRRPKSDDEIYETVQPRRDGRREIILLEPVKFEDEAPDTLYDDYSLYRMEEYVDAGTEICEHTNEPVYYTIQKVEKGAPHAPQKEKQIKEECIAPAKEIDTITLVEEQRRTTERLGSGGDLTAATPPLERGPYVSRVSVGDAFAEHSIERGSDAGRSERTCSRCGEASRETPVLDRTIYYEREVVEDGKTTEREVRDHRDSRAPSRQTYLVDDEIAHANKRVDSVLRSHDSRESPMPTLPTVPEEDTHEVERGSVEREVSSQHLTRDRTEYKETRREVSPREHTIIPTIQAPSRASNGRRCCERSQMYERTIQAPSPRPASAARSARTPSIIAQSPCCPHCRASSRDHERSYSHDREIIRDIPVQKERYSSASQRSRVDSGRTAADVRSAPVHETITTERFERIERVRRRFPATAV</sequence>
<reference evidence="3" key="1">
    <citation type="journal article" date="2015" name="Nat. Genet.">
        <title>The genome and transcriptome of the zoonotic hookworm Ancylostoma ceylanicum identify infection-specific gene families.</title>
        <authorList>
            <person name="Schwarz E.M."/>
            <person name="Hu Y."/>
            <person name="Antoshechkin I."/>
            <person name="Miller M.M."/>
            <person name="Sternberg P.W."/>
            <person name="Aroian R.V."/>
        </authorList>
    </citation>
    <scope>NUCLEOTIDE SEQUENCE</scope>
    <source>
        <strain evidence="3">HY135</strain>
    </source>
</reference>
<dbReference type="OrthoDB" id="5855264at2759"/>
<proteinExistence type="predicted"/>
<dbReference type="AlphaFoldDB" id="A0A016U9G7"/>